<dbReference type="RefSeq" id="WP_377045328.1">
    <property type="nucleotide sequence ID" value="NZ_JBHLUN010000010.1"/>
</dbReference>
<dbReference type="Gene3D" id="1.25.40.10">
    <property type="entry name" value="Tetratricopeptide repeat domain"/>
    <property type="match status" value="2"/>
</dbReference>
<reference evidence="1 2" key="1">
    <citation type="submission" date="2024-09" db="EMBL/GenBank/DDBJ databases">
        <authorList>
            <person name="Sun Q."/>
            <person name="Mori K."/>
        </authorList>
    </citation>
    <scope>NUCLEOTIDE SEQUENCE [LARGE SCALE GENOMIC DNA]</scope>
    <source>
        <strain evidence="1 2">TBRC 5777</strain>
    </source>
</reference>
<comment type="caution">
    <text evidence="1">The sequence shown here is derived from an EMBL/GenBank/DDBJ whole genome shotgun (WGS) entry which is preliminary data.</text>
</comment>
<dbReference type="InterPro" id="IPR011990">
    <property type="entry name" value="TPR-like_helical_dom_sf"/>
</dbReference>
<dbReference type="SMART" id="SM00671">
    <property type="entry name" value="SEL1"/>
    <property type="match status" value="5"/>
</dbReference>
<name>A0ABV6JW75_9PROT</name>
<dbReference type="InterPro" id="IPR006597">
    <property type="entry name" value="Sel1-like"/>
</dbReference>
<gene>
    <name evidence="1" type="ORF">ACFFGY_15095</name>
</gene>
<dbReference type="Pfam" id="PF08238">
    <property type="entry name" value="Sel1"/>
    <property type="match status" value="5"/>
</dbReference>
<evidence type="ECO:0000313" key="2">
    <source>
        <dbReference type="Proteomes" id="UP001589865"/>
    </source>
</evidence>
<dbReference type="SUPFAM" id="SSF81901">
    <property type="entry name" value="HCP-like"/>
    <property type="match status" value="1"/>
</dbReference>
<dbReference type="EMBL" id="JBHLUN010000010">
    <property type="protein sequence ID" value="MFC0409577.1"/>
    <property type="molecule type" value="Genomic_DNA"/>
</dbReference>
<dbReference type="PANTHER" id="PTHR11102">
    <property type="entry name" value="SEL-1-LIKE PROTEIN"/>
    <property type="match status" value="1"/>
</dbReference>
<dbReference type="Proteomes" id="UP001589865">
    <property type="component" value="Unassembled WGS sequence"/>
</dbReference>
<accession>A0ABV6JW75</accession>
<sequence>MRWLDRFRRAAPPAPTPAPDPMAEALAAFRQGDYATALGLWEPLARAGNPRAQTNIGTCFAQGFGVPVDATLALRWLTLSAEAGYAPGQRNLADFLLRGAEGQGIDPDPARAAALYRQAAEAGDALAQDMLSWMLLEGEVIPSDPTEARRWAGLAAAQGIAASMTRMGLLHHHALGVERDVAEAARWWRRAAALGEADGQAMLGAALHMGAGVAADPVEALHWLLRAQAGNSKLARPFLGPVRATLDEAGQAEAARRAALPLDAAPTAQREAAGA</sequence>
<proteinExistence type="predicted"/>
<protein>
    <submittedName>
        <fullName evidence="1">Tetratricopeptide repeat protein</fullName>
    </submittedName>
</protein>
<dbReference type="PANTHER" id="PTHR11102:SF160">
    <property type="entry name" value="ERAD-ASSOCIATED E3 UBIQUITIN-PROTEIN LIGASE COMPONENT HRD3"/>
    <property type="match status" value="1"/>
</dbReference>
<keyword evidence="2" id="KW-1185">Reference proteome</keyword>
<evidence type="ECO:0000313" key="1">
    <source>
        <dbReference type="EMBL" id="MFC0409577.1"/>
    </source>
</evidence>
<organism evidence="1 2">
    <name type="scientific">Roseomonas elaeocarpi</name>
    <dbReference type="NCBI Taxonomy" id="907779"/>
    <lineage>
        <taxon>Bacteria</taxon>
        <taxon>Pseudomonadati</taxon>
        <taxon>Pseudomonadota</taxon>
        <taxon>Alphaproteobacteria</taxon>
        <taxon>Acetobacterales</taxon>
        <taxon>Roseomonadaceae</taxon>
        <taxon>Roseomonas</taxon>
    </lineage>
</organism>
<dbReference type="InterPro" id="IPR050767">
    <property type="entry name" value="Sel1_AlgK"/>
</dbReference>